<name>A0A1G9I3C6_9ACTN</name>
<keyword evidence="1" id="KW-0812">Transmembrane</keyword>
<organism evidence="2 3">
    <name type="scientific">Tessaracoccus oleiagri</name>
    <dbReference type="NCBI Taxonomy" id="686624"/>
    <lineage>
        <taxon>Bacteria</taxon>
        <taxon>Bacillati</taxon>
        <taxon>Actinomycetota</taxon>
        <taxon>Actinomycetes</taxon>
        <taxon>Propionibacteriales</taxon>
        <taxon>Propionibacteriaceae</taxon>
        <taxon>Tessaracoccus</taxon>
    </lineage>
</organism>
<dbReference type="STRING" id="686624.SAMN04488242_0702"/>
<proteinExistence type="predicted"/>
<evidence type="ECO:0000256" key="1">
    <source>
        <dbReference type="SAM" id="Phobius"/>
    </source>
</evidence>
<dbReference type="RefSeq" id="WP_218118302.1">
    <property type="nucleotide sequence ID" value="NZ_FNGP01000001.1"/>
</dbReference>
<evidence type="ECO:0000313" key="2">
    <source>
        <dbReference type="EMBL" id="SDL19731.1"/>
    </source>
</evidence>
<reference evidence="2 3" key="1">
    <citation type="submission" date="2016-10" db="EMBL/GenBank/DDBJ databases">
        <authorList>
            <person name="de Groot N.N."/>
        </authorList>
    </citation>
    <scope>NUCLEOTIDE SEQUENCE [LARGE SCALE GENOMIC DNA]</scope>
    <source>
        <strain evidence="2 3">CGMCC 1.9159</strain>
    </source>
</reference>
<feature type="transmembrane region" description="Helical" evidence="1">
    <location>
        <begin position="12"/>
        <end position="32"/>
    </location>
</feature>
<keyword evidence="1" id="KW-0472">Membrane</keyword>
<feature type="transmembrane region" description="Helical" evidence="1">
    <location>
        <begin position="85"/>
        <end position="108"/>
    </location>
</feature>
<feature type="transmembrane region" description="Helical" evidence="1">
    <location>
        <begin position="52"/>
        <end position="73"/>
    </location>
</feature>
<keyword evidence="3" id="KW-1185">Reference proteome</keyword>
<dbReference type="Proteomes" id="UP000199475">
    <property type="component" value="Unassembled WGS sequence"/>
</dbReference>
<sequence length="109" mass="11341">MSTTTHKTHPMRNAWLSLLGIPVAVIIAFAVGSALMSSTGTPEGELLPRGSALVVFLVLLVLLVIPVFLAFRFGRAAAAQGEPKAMLPGWVGLAIAALAVLQNSAVFFA</sequence>
<dbReference type="AlphaFoldDB" id="A0A1G9I3C6"/>
<evidence type="ECO:0000313" key="3">
    <source>
        <dbReference type="Proteomes" id="UP000199475"/>
    </source>
</evidence>
<keyword evidence="1" id="KW-1133">Transmembrane helix</keyword>
<accession>A0A1G9I3C6</accession>
<protein>
    <submittedName>
        <fullName evidence="2">Uncharacterized protein</fullName>
    </submittedName>
</protein>
<gene>
    <name evidence="2" type="ORF">SAMN04488242_0702</name>
</gene>
<dbReference type="EMBL" id="FNGP01000001">
    <property type="protein sequence ID" value="SDL19731.1"/>
    <property type="molecule type" value="Genomic_DNA"/>
</dbReference>